<feature type="compositionally biased region" description="Basic residues" evidence="8">
    <location>
        <begin position="130"/>
        <end position="141"/>
    </location>
</feature>
<evidence type="ECO:0000313" key="10">
    <source>
        <dbReference type="Proteomes" id="UP000288716"/>
    </source>
</evidence>
<comment type="subcellular location">
    <subcellularLocation>
        <location evidence="1">Nucleus</location>
    </subcellularLocation>
</comment>
<dbReference type="GO" id="GO:0000398">
    <property type="term" value="P:mRNA splicing, via spliceosome"/>
    <property type="evidence" value="ECO:0007669"/>
    <property type="project" value="TreeGrafter"/>
</dbReference>
<organism evidence="9 10">
    <name type="scientific">Leptotrombidium deliense</name>
    <dbReference type="NCBI Taxonomy" id="299467"/>
    <lineage>
        <taxon>Eukaryota</taxon>
        <taxon>Metazoa</taxon>
        <taxon>Ecdysozoa</taxon>
        <taxon>Arthropoda</taxon>
        <taxon>Chelicerata</taxon>
        <taxon>Arachnida</taxon>
        <taxon>Acari</taxon>
        <taxon>Acariformes</taxon>
        <taxon>Trombidiformes</taxon>
        <taxon>Prostigmata</taxon>
        <taxon>Anystina</taxon>
        <taxon>Parasitengona</taxon>
        <taxon>Trombiculoidea</taxon>
        <taxon>Trombiculidae</taxon>
        <taxon>Leptotrombidium</taxon>
    </lineage>
</organism>
<dbReference type="EMBL" id="NCKV01002067">
    <property type="protein sequence ID" value="RWS27368.1"/>
    <property type="molecule type" value="Genomic_DNA"/>
</dbReference>
<feature type="compositionally biased region" description="Basic residues" evidence="8">
    <location>
        <begin position="149"/>
        <end position="184"/>
    </location>
</feature>
<evidence type="ECO:0000256" key="4">
    <source>
        <dbReference type="ARBA" id="ARBA00022728"/>
    </source>
</evidence>
<dbReference type="OrthoDB" id="21123at2759"/>
<feature type="compositionally biased region" description="Basic and acidic residues" evidence="8">
    <location>
        <begin position="222"/>
        <end position="249"/>
    </location>
</feature>
<evidence type="ECO:0000256" key="8">
    <source>
        <dbReference type="SAM" id="MobiDB-lite"/>
    </source>
</evidence>
<protein>
    <submittedName>
        <fullName evidence="9">Pre-mRNA-splicing factor CWC25-like protein</fullName>
    </submittedName>
</protein>
<name>A0A443SIM9_9ACAR</name>
<keyword evidence="6" id="KW-0508">mRNA splicing</keyword>
<gene>
    <name evidence="9" type="ORF">B4U80_02007</name>
</gene>
<feature type="compositionally biased region" description="Basic and acidic residues" evidence="8">
    <location>
        <begin position="203"/>
        <end position="215"/>
    </location>
</feature>
<sequence>MSEDKMQWMYKGISGIVDREDYLLGRKVDKTFELLEQEEKQQKGDFNVNENDFSTTLFENKAFAANTVTVDLNAKVREDPLYEIRKKQVEERKKIIDNPVKMKRIKQMLEAALKDEESGSESSESSDDRKRRHHSHKHRRRDSRERRSSRERHRSHREHRPKSSERRRHRSKSSERRKRERSPKRYAPTKDEKQSNSKPKKSKLSDEELERRRNEMLQNGAWREDQRRKNVERYKEDEKKESEEQKDKSASFLKPMINSALESDSVEKRIKQKIFKVQREHNAMDKSFARR</sequence>
<dbReference type="InterPro" id="IPR022209">
    <property type="entry name" value="CWC25"/>
</dbReference>
<keyword evidence="10" id="KW-1185">Reference proteome</keyword>
<evidence type="ECO:0000256" key="7">
    <source>
        <dbReference type="ARBA" id="ARBA00023242"/>
    </source>
</evidence>
<dbReference type="Pfam" id="PF12542">
    <property type="entry name" value="CWC25"/>
    <property type="match status" value="1"/>
</dbReference>
<evidence type="ECO:0000256" key="6">
    <source>
        <dbReference type="ARBA" id="ARBA00023187"/>
    </source>
</evidence>
<feature type="region of interest" description="Disordered" evidence="8">
    <location>
        <begin position="111"/>
        <end position="256"/>
    </location>
</feature>
<dbReference type="VEuPathDB" id="VectorBase:LDEU004672"/>
<dbReference type="PANTHER" id="PTHR16196">
    <property type="entry name" value="CELL CYCLE CONTROL PROTEIN CWF25"/>
    <property type="match status" value="1"/>
</dbReference>
<dbReference type="AlphaFoldDB" id="A0A443SIM9"/>
<comment type="similarity">
    <text evidence="2">Belongs to the CWC25 family.</text>
</comment>
<keyword evidence="5" id="KW-0175">Coiled coil</keyword>
<dbReference type="Proteomes" id="UP000288716">
    <property type="component" value="Unassembled WGS sequence"/>
</dbReference>
<dbReference type="GO" id="GO:0005684">
    <property type="term" value="C:U2-type spliceosomal complex"/>
    <property type="evidence" value="ECO:0007669"/>
    <property type="project" value="TreeGrafter"/>
</dbReference>
<accession>A0A443SIM9</accession>
<comment type="caution">
    <text evidence="9">The sequence shown here is derived from an EMBL/GenBank/DDBJ whole genome shotgun (WGS) entry which is preliminary data.</text>
</comment>
<evidence type="ECO:0000256" key="5">
    <source>
        <dbReference type="ARBA" id="ARBA00023054"/>
    </source>
</evidence>
<keyword evidence="3" id="KW-0507">mRNA processing</keyword>
<keyword evidence="7" id="KW-0539">Nucleus</keyword>
<proteinExistence type="inferred from homology"/>
<dbReference type="STRING" id="299467.A0A443SIM9"/>
<dbReference type="InterPro" id="IPR051376">
    <property type="entry name" value="CWC25_splicing_factor"/>
</dbReference>
<evidence type="ECO:0000313" key="9">
    <source>
        <dbReference type="EMBL" id="RWS27368.1"/>
    </source>
</evidence>
<dbReference type="PANTHER" id="PTHR16196:SF0">
    <property type="entry name" value="PRE-MRNA-SPLICING FACTOR CWC25 HOMOLOG"/>
    <property type="match status" value="1"/>
</dbReference>
<evidence type="ECO:0000256" key="3">
    <source>
        <dbReference type="ARBA" id="ARBA00022664"/>
    </source>
</evidence>
<evidence type="ECO:0000256" key="1">
    <source>
        <dbReference type="ARBA" id="ARBA00004123"/>
    </source>
</evidence>
<keyword evidence="4" id="KW-0747">Spliceosome</keyword>
<reference evidence="9 10" key="1">
    <citation type="journal article" date="2018" name="Gigascience">
        <title>Genomes of trombidid mites reveal novel predicted allergens and laterally-transferred genes associated with secondary metabolism.</title>
        <authorList>
            <person name="Dong X."/>
            <person name="Chaisiri K."/>
            <person name="Xia D."/>
            <person name="Armstrong S.D."/>
            <person name="Fang Y."/>
            <person name="Donnelly M.J."/>
            <person name="Kadowaki T."/>
            <person name="McGarry J.W."/>
            <person name="Darby A.C."/>
            <person name="Makepeace B.L."/>
        </authorList>
    </citation>
    <scope>NUCLEOTIDE SEQUENCE [LARGE SCALE GENOMIC DNA]</scope>
    <source>
        <strain evidence="9">UoL-UT</strain>
    </source>
</reference>
<evidence type="ECO:0000256" key="2">
    <source>
        <dbReference type="ARBA" id="ARBA00006695"/>
    </source>
</evidence>